<dbReference type="Proteomes" id="UP000197277">
    <property type="component" value="Unassembled WGS sequence"/>
</dbReference>
<dbReference type="RefSeq" id="WP_088464674.1">
    <property type="nucleotide sequence ID" value="NZ_NIRR01000018.1"/>
</dbReference>
<comment type="caution">
    <text evidence="1">The sequence shown here is derived from an EMBL/GenBank/DDBJ whole genome shotgun (WGS) entry which is preliminary data.</text>
</comment>
<evidence type="ECO:0000313" key="2">
    <source>
        <dbReference type="Proteomes" id="UP000197277"/>
    </source>
</evidence>
<gene>
    <name evidence="1" type="ORF">CDA63_11880</name>
</gene>
<name>A0A246FK43_9BACT</name>
<sequence>MQQPVLNLYTSNPADAGFRSLATLLAQEQPVQLRDLSELPAPDTIRRQRLRTERAALAQKLTADRDLVRLARAHVRLAPEVADIKYDMSRYEQRIAEIDQQLAQEGGPADG</sequence>
<keyword evidence="2" id="KW-1185">Reference proteome</keyword>
<accession>A0A246FK43</accession>
<reference evidence="1 2" key="1">
    <citation type="submission" date="2017-06" db="EMBL/GenBank/DDBJ databases">
        <title>Hymenobacter amundsenii sp. nov. isolated from regoliths in Antarctica.</title>
        <authorList>
            <person name="Sedlacek I."/>
            <person name="Kralova S."/>
            <person name="Pantucek R."/>
            <person name="Svec P."/>
            <person name="Holochova P."/>
            <person name="Stankova E."/>
            <person name="Vrbovska V."/>
            <person name="Busse H.-J."/>
        </authorList>
    </citation>
    <scope>NUCLEOTIDE SEQUENCE [LARGE SCALE GENOMIC DNA]</scope>
    <source>
        <strain evidence="1 2">CCM 8682</strain>
    </source>
</reference>
<dbReference type="EMBL" id="NIRR01000018">
    <property type="protein sequence ID" value="OWP62911.1"/>
    <property type="molecule type" value="Genomic_DNA"/>
</dbReference>
<proteinExistence type="predicted"/>
<protein>
    <submittedName>
        <fullName evidence="1">Uncharacterized protein</fullName>
    </submittedName>
</protein>
<organism evidence="1 2">
    <name type="scientific">Hymenobacter amundsenii</name>
    <dbReference type="NCBI Taxonomy" id="2006685"/>
    <lineage>
        <taxon>Bacteria</taxon>
        <taxon>Pseudomonadati</taxon>
        <taxon>Bacteroidota</taxon>
        <taxon>Cytophagia</taxon>
        <taxon>Cytophagales</taxon>
        <taxon>Hymenobacteraceae</taxon>
        <taxon>Hymenobacter</taxon>
    </lineage>
</organism>
<dbReference type="AlphaFoldDB" id="A0A246FK43"/>
<evidence type="ECO:0000313" key="1">
    <source>
        <dbReference type="EMBL" id="OWP62911.1"/>
    </source>
</evidence>